<dbReference type="KEGG" id="aym:YM304_15110"/>
<sequence>METVGMVVTLGTVMVVEVLVLAGADAAGGMVSTADSTAGSEAHPATTSAHTPPIPMPRLTAPV</sequence>
<feature type="region of interest" description="Disordered" evidence="1">
    <location>
        <begin position="30"/>
        <end position="63"/>
    </location>
</feature>
<feature type="compositionally biased region" description="Polar residues" evidence="1">
    <location>
        <begin position="33"/>
        <end position="50"/>
    </location>
</feature>
<keyword evidence="3" id="KW-1185">Reference proteome</keyword>
<dbReference type="AlphaFoldDB" id="A0A6C7E9J1"/>
<evidence type="ECO:0000313" key="3">
    <source>
        <dbReference type="Proteomes" id="UP000011863"/>
    </source>
</evidence>
<reference evidence="2 3" key="1">
    <citation type="journal article" date="2013" name="Int. J. Syst. Evol. Microbiol.">
        <title>Ilumatobacter nonamiense sp. nov. and Ilumatobacter coccineum sp. nov., isolated from seashore sand.</title>
        <authorList>
            <person name="Matsumoto A."/>
            <person name="Kasai H."/>
            <person name="Matsuo Y."/>
            <person name="Shizuri Y."/>
            <person name="Ichikawa N."/>
            <person name="Fujita N."/>
            <person name="Omura S."/>
            <person name="Takahashi Y."/>
        </authorList>
    </citation>
    <scope>NUCLEOTIDE SEQUENCE [LARGE SCALE GENOMIC DNA]</scope>
    <source>
        <strain evidence="3">NBRC 103263 / KCTC 29153 / YM16-304</strain>
    </source>
</reference>
<gene>
    <name evidence="2" type="ORF">YM304_15110</name>
</gene>
<protein>
    <submittedName>
        <fullName evidence="2">Uncharacterized protein</fullName>
    </submittedName>
</protein>
<organism evidence="2 3">
    <name type="scientific">Ilumatobacter coccineus (strain NBRC 103263 / KCTC 29153 / YM16-304)</name>
    <dbReference type="NCBI Taxonomy" id="1313172"/>
    <lineage>
        <taxon>Bacteria</taxon>
        <taxon>Bacillati</taxon>
        <taxon>Actinomycetota</taxon>
        <taxon>Acidimicrobiia</taxon>
        <taxon>Acidimicrobiales</taxon>
        <taxon>Ilumatobacteraceae</taxon>
        <taxon>Ilumatobacter</taxon>
    </lineage>
</organism>
<accession>A0A6C7E9J1</accession>
<proteinExistence type="predicted"/>
<name>A0A6C7E9J1_ILUCY</name>
<evidence type="ECO:0000313" key="2">
    <source>
        <dbReference type="EMBL" id="BAN01825.1"/>
    </source>
</evidence>
<evidence type="ECO:0000256" key="1">
    <source>
        <dbReference type="SAM" id="MobiDB-lite"/>
    </source>
</evidence>
<dbReference type="Proteomes" id="UP000011863">
    <property type="component" value="Chromosome"/>
</dbReference>
<dbReference type="EMBL" id="AP012057">
    <property type="protein sequence ID" value="BAN01825.1"/>
    <property type="molecule type" value="Genomic_DNA"/>
</dbReference>